<evidence type="ECO:0000313" key="4">
    <source>
        <dbReference type="Proteomes" id="UP000184028"/>
    </source>
</evidence>
<dbReference type="STRING" id="946677.SAMN05444484_1251"/>
<dbReference type="Pfam" id="PF13585">
    <property type="entry name" value="CHU_C"/>
    <property type="match status" value="1"/>
</dbReference>
<gene>
    <name evidence="3" type="ORF">SAMN05444484_1251</name>
</gene>
<dbReference type="InterPro" id="IPR047589">
    <property type="entry name" value="DUF11_rpt"/>
</dbReference>
<dbReference type="RefSeq" id="WP_143155099.1">
    <property type="nucleotide sequence ID" value="NZ_FRBT01000025.1"/>
</dbReference>
<evidence type="ECO:0000256" key="1">
    <source>
        <dbReference type="SAM" id="MobiDB-lite"/>
    </source>
</evidence>
<dbReference type="EMBL" id="FRBT01000025">
    <property type="protein sequence ID" value="SHM99017.1"/>
    <property type="molecule type" value="Genomic_DNA"/>
</dbReference>
<feature type="non-terminal residue" evidence="3">
    <location>
        <position position="1"/>
    </location>
</feature>
<dbReference type="NCBIfam" id="TIGR04131">
    <property type="entry name" value="Bac_Flav_CTERM"/>
    <property type="match status" value="1"/>
</dbReference>
<protein>
    <submittedName>
        <fullName evidence="3">Conserved repeat domain-containing protein/gliding motility-associated C-terminal domain-containing protein</fullName>
    </submittedName>
</protein>
<name>A0A1M7N669_9FLAO</name>
<dbReference type="Gene3D" id="2.60.40.10">
    <property type="entry name" value="Immunoglobulins"/>
    <property type="match status" value="2"/>
</dbReference>
<feature type="domain" description="DUF7507" evidence="2">
    <location>
        <begin position="47"/>
        <end position="148"/>
    </location>
</feature>
<feature type="region of interest" description="Disordered" evidence="1">
    <location>
        <begin position="1"/>
        <end position="21"/>
    </location>
</feature>
<organism evidence="3 4">
    <name type="scientific">Flavobacterium chilense</name>
    <dbReference type="NCBI Taxonomy" id="946677"/>
    <lineage>
        <taxon>Bacteria</taxon>
        <taxon>Pseudomonadati</taxon>
        <taxon>Bacteroidota</taxon>
        <taxon>Flavobacteriia</taxon>
        <taxon>Flavobacteriales</taxon>
        <taxon>Flavobacteriaceae</taxon>
        <taxon>Flavobacterium</taxon>
    </lineage>
</organism>
<accession>A0A1M7N669</accession>
<keyword evidence="4" id="KW-1185">Reference proteome</keyword>
<dbReference type="InterPro" id="IPR055354">
    <property type="entry name" value="DUF7507"/>
</dbReference>
<dbReference type="Proteomes" id="UP000184028">
    <property type="component" value="Unassembled WGS sequence"/>
</dbReference>
<feature type="domain" description="DUF7507" evidence="2">
    <location>
        <begin position="191"/>
        <end position="280"/>
    </location>
</feature>
<dbReference type="NCBIfam" id="TIGR01451">
    <property type="entry name" value="B_ant_repeat"/>
    <property type="match status" value="2"/>
</dbReference>
<dbReference type="Pfam" id="PF24346">
    <property type="entry name" value="DUF7507"/>
    <property type="match status" value="2"/>
</dbReference>
<dbReference type="AlphaFoldDB" id="A0A1M7N669"/>
<dbReference type="InterPro" id="IPR026341">
    <property type="entry name" value="T9SS_type_B"/>
</dbReference>
<evidence type="ECO:0000313" key="3">
    <source>
        <dbReference type="EMBL" id="SHM99017.1"/>
    </source>
</evidence>
<sequence>LATATGKDPKGDDVTNTSTDPLPCTSCPVDPACPDCTITPLTPDSGISITKHGAFVDVNGDGKTNVGDQVKYTFVVKNTGNTTLTNITVTDNNAVVSGGPLASLAVGASDSTTFTAIHTVTQADIDAGMVYNLATATGKDPKGDDVTNTSTDPLPCTSCPVDPACPDCTITPLTTSSGIAVIKKAIFVDENNDGYAEVGETIRYSFEVKNTGATTLTNVTITDHLPGLILSGSPITLEPGEINSTNFTGVYAITKADIDAGSVTNQALAEGTTPSGEKVNALSDNTNFVDDKPTVIDVVTCVVEVFNAVSPNGDGINDEFHIQGLECYPNNTVEIYNRWGVKVFETSGYGSKGNVFKGYSDGRTTISRGESLPDGTYFYILKYFDDTAHKMHDKSGYLYIKK</sequence>
<reference evidence="4" key="1">
    <citation type="submission" date="2016-11" db="EMBL/GenBank/DDBJ databases">
        <authorList>
            <person name="Varghese N."/>
            <person name="Submissions S."/>
        </authorList>
    </citation>
    <scope>NUCLEOTIDE SEQUENCE [LARGE SCALE GENOMIC DNA]</scope>
    <source>
        <strain evidence="4">DSM 24724</strain>
    </source>
</reference>
<dbReference type="InterPro" id="IPR013783">
    <property type="entry name" value="Ig-like_fold"/>
</dbReference>
<evidence type="ECO:0000259" key="2">
    <source>
        <dbReference type="Pfam" id="PF24346"/>
    </source>
</evidence>
<proteinExistence type="predicted"/>